<feature type="domain" description="Response regulatory" evidence="3">
    <location>
        <begin position="2"/>
        <end position="118"/>
    </location>
</feature>
<dbReference type="EMBL" id="CALYLO010000006">
    <property type="protein sequence ID" value="CAH8247205.1"/>
    <property type="molecule type" value="Genomic_DNA"/>
</dbReference>
<accession>A0ABM9G5S8</accession>
<gene>
    <name evidence="4" type="ORF">WJ0W_004439</name>
</gene>
<dbReference type="CDD" id="cd00156">
    <property type="entry name" value="REC"/>
    <property type="match status" value="1"/>
</dbReference>
<sequence>MNVAICDDDINVAHLIQDILSNKSGMEFSSDVFFSGVDLLRCLQSGAHYNIYLLDIEMPGQNGIEIASVIREQARNAIIIFITNHKEYVYEVFEVLPFRFLRKPVTAPKLSRILLDAAEHIKISKQMFFFQIGHDKYQLRCSDILYFEGAGRKVVIQANQDT</sequence>
<comment type="caution">
    <text evidence="4">The sequence shown here is derived from an EMBL/GenBank/DDBJ whole genome shotgun (WGS) entry which is preliminary data.</text>
</comment>
<protein>
    <submittedName>
        <fullName evidence="4">Response regulator</fullName>
    </submittedName>
</protein>
<dbReference type="PANTHER" id="PTHR44591:SF3">
    <property type="entry name" value="RESPONSE REGULATORY DOMAIN-CONTAINING PROTEIN"/>
    <property type="match status" value="1"/>
</dbReference>
<dbReference type="InterPro" id="IPR011006">
    <property type="entry name" value="CheY-like_superfamily"/>
</dbReference>
<name>A0ABM9G5S8_9BACL</name>
<dbReference type="SMART" id="SM00448">
    <property type="entry name" value="REC"/>
    <property type="match status" value="1"/>
</dbReference>
<feature type="modified residue" description="4-aspartylphosphate" evidence="2">
    <location>
        <position position="55"/>
    </location>
</feature>
<dbReference type="Proteomes" id="UP001154322">
    <property type="component" value="Unassembled WGS sequence"/>
</dbReference>
<evidence type="ECO:0000313" key="4">
    <source>
        <dbReference type="EMBL" id="CAH8247205.1"/>
    </source>
</evidence>
<dbReference type="SUPFAM" id="SSF52172">
    <property type="entry name" value="CheY-like"/>
    <property type="match status" value="1"/>
</dbReference>
<reference evidence="4" key="1">
    <citation type="submission" date="2022-06" db="EMBL/GenBank/DDBJ databases">
        <authorList>
            <person name="Dietemann V."/>
            <person name="Ory F."/>
            <person name="Dainat B."/>
            <person name="Oberhansli S."/>
        </authorList>
    </citation>
    <scope>NUCLEOTIDE SEQUENCE</scope>
    <source>
        <strain evidence="4">Ena-SAMPLE-TAB-26-04-2022-14:26:32:270-5432</strain>
    </source>
</reference>
<evidence type="ECO:0000256" key="1">
    <source>
        <dbReference type="ARBA" id="ARBA00022553"/>
    </source>
</evidence>
<keyword evidence="5" id="KW-1185">Reference proteome</keyword>
<proteinExistence type="predicted"/>
<organism evidence="4 5">
    <name type="scientific">Paenibacillus melissococcoides</name>
    <dbReference type="NCBI Taxonomy" id="2912268"/>
    <lineage>
        <taxon>Bacteria</taxon>
        <taxon>Bacillati</taxon>
        <taxon>Bacillota</taxon>
        <taxon>Bacilli</taxon>
        <taxon>Bacillales</taxon>
        <taxon>Paenibacillaceae</taxon>
        <taxon>Paenibacillus</taxon>
    </lineage>
</organism>
<keyword evidence="1 2" id="KW-0597">Phosphoprotein</keyword>
<dbReference type="RefSeq" id="WP_213428229.1">
    <property type="nucleotide sequence ID" value="NZ_AP031286.1"/>
</dbReference>
<evidence type="ECO:0000256" key="2">
    <source>
        <dbReference type="PROSITE-ProRule" id="PRU00169"/>
    </source>
</evidence>
<dbReference type="PROSITE" id="PS50110">
    <property type="entry name" value="RESPONSE_REGULATORY"/>
    <property type="match status" value="1"/>
</dbReference>
<dbReference type="PANTHER" id="PTHR44591">
    <property type="entry name" value="STRESS RESPONSE REGULATOR PROTEIN 1"/>
    <property type="match status" value="1"/>
</dbReference>
<evidence type="ECO:0000313" key="5">
    <source>
        <dbReference type="Proteomes" id="UP001154322"/>
    </source>
</evidence>
<dbReference type="Gene3D" id="3.40.50.2300">
    <property type="match status" value="1"/>
</dbReference>
<dbReference type="InterPro" id="IPR001789">
    <property type="entry name" value="Sig_transdc_resp-reg_receiver"/>
</dbReference>
<dbReference type="Pfam" id="PF00072">
    <property type="entry name" value="Response_reg"/>
    <property type="match status" value="1"/>
</dbReference>
<evidence type="ECO:0000259" key="3">
    <source>
        <dbReference type="PROSITE" id="PS50110"/>
    </source>
</evidence>
<dbReference type="InterPro" id="IPR050595">
    <property type="entry name" value="Bact_response_regulator"/>
</dbReference>